<evidence type="ECO:0008006" key="4">
    <source>
        <dbReference type="Google" id="ProtNLM"/>
    </source>
</evidence>
<evidence type="ECO:0000313" key="2">
    <source>
        <dbReference type="EMBL" id="GFR69438.1"/>
    </source>
</evidence>
<evidence type="ECO:0000313" key="3">
    <source>
        <dbReference type="Proteomes" id="UP000762676"/>
    </source>
</evidence>
<reference evidence="2 3" key="1">
    <citation type="journal article" date="2021" name="Elife">
        <title>Chloroplast acquisition without the gene transfer in kleptoplastic sea slugs, Plakobranchus ocellatus.</title>
        <authorList>
            <person name="Maeda T."/>
            <person name="Takahashi S."/>
            <person name="Yoshida T."/>
            <person name="Shimamura S."/>
            <person name="Takaki Y."/>
            <person name="Nagai Y."/>
            <person name="Toyoda A."/>
            <person name="Suzuki Y."/>
            <person name="Arimoto A."/>
            <person name="Ishii H."/>
            <person name="Satoh N."/>
            <person name="Nishiyama T."/>
            <person name="Hasebe M."/>
            <person name="Maruyama T."/>
            <person name="Minagawa J."/>
            <person name="Obokata J."/>
            <person name="Shigenobu S."/>
        </authorList>
    </citation>
    <scope>NUCLEOTIDE SEQUENCE [LARGE SCALE GENOMIC DNA]</scope>
</reference>
<name>A0AAV4F9T4_9GAST</name>
<dbReference type="EMBL" id="BMAT01011267">
    <property type="protein sequence ID" value="GFR69438.1"/>
    <property type="molecule type" value="Genomic_DNA"/>
</dbReference>
<protein>
    <recommendedName>
        <fullName evidence="4">SRCR domain-containing protein</fullName>
    </recommendedName>
</protein>
<accession>A0AAV4F9T4</accession>
<gene>
    <name evidence="2" type="ORF">ElyMa_005631400</name>
</gene>
<comment type="caution">
    <text evidence="2">The sequence shown here is derived from an EMBL/GenBank/DDBJ whole genome shotgun (WGS) entry which is preliminary data.</text>
</comment>
<proteinExistence type="predicted"/>
<dbReference type="AlphaFoldDB" id="A0AAV4F9T4"/>
<organism evidence="2 3">
    <name type="scientific">Elysia marginata</name>
    <dbReference type="NCBI Taxonomy" id="1093978"/>
    <lineage>
        <taxon>Eukaryota</taxon>
        <taxon>Metazoa</taxon>
        <taxon>Spiralia</taxon>
        <taxon>Lophotrochozoa</taxon>
        <taxon>Mollusca</taxon>
        <taxon>Gastropoda</taxon>
        <taxon>Heterobranchia</taxon>
        <taxon>Euthyneura</taxon>
        <taxon>Panpulmonata</taxon>
        <taxon>Sacoglossa</taxon>
        <taxon>Placobranchoidea</taxon>
        <taxon>Plakobranchidae</taxon>
        <taxon>Elysia</taxon>
    </lineage>
</organism>
<keyword evidence="3" id="KW-1185">Reference proteome</keyword>
<sequence length="122" mass="13783">MIAINFRNQRSVRISPTSPDTGHRPDNHSRLAGCESDWSSPARLPSVSRVSNDWAAHEDDSITVREKDDPNRSTQVRFQKVWLSSCGGLYQSAIPSLQPLVLICRGNKIRTLQCQLWKTSFC</sequence>
<feature type="compositionally biased region" description="Polar residues" evidence="1">
    <location>
        <begin position="1"/>
        <end position="20"/>
    </location>
</feature>
<feature type="region of interest" description="Disordered" evidence="1">
    <location>
        <begin position="1"/>
        <end position="39"/>
    </location>
</feature>
<dbReference type="Proteomes" id="UP000762676">
    <property type="component" value="Unassembled WGS sequence"/>
</dbReference>
<evidence type="ECO:0000256" key="1">
    <source>
        <dbReference type="SAM" id="MobiDB-lite"/>
    </source>
</evidence>